<sequence>MIDSIPDGHLLSLPLKEKSYAHECINRVDITPPPVTITADDKRWKAGKPARQTRFCLLLNASTLMRRNVSYLKTSLVGYAQVSQTPRWSLLFALATNVQRSKIAVHTSWLTTWNRLGL</sequence>
<reference evidence="1" key="1">
    <citation type="submission" date="2022-08" db="EMBL/GenBank/DDBJ databases">
        <authorList>
            <consortium name="DOE Joint Genome Institute"/>
            <person name="Min B."/>
            <person name="Riley R."/>
            <person name="Sierra-Patev S."/>
            <person name="Naranjo-Ortiz M."/>
            <person name="Looney B."/>
            <person name="Konkel Z."/>
            <person name="Slot J.C."/>
            <person name="Sakamoto Y."/>
            <person name="Steenwyk J.L."/>
            <person name="Rokas A."/>
            <person name="Carro J."/>
            <person name="Camarero S."/>
            <person name="Ferreira P."/>
            <person name="Molpeceres G."/>
            <person name="Ruiz-Duenas F.J."/>
            <person name="Serrano A."/>
            <person name="Henrissat B."/>
            <person name="Drula E."/>
            <person name="Hughes K.W."/>
            <person name="Mata J.L."/>
            <person name="Ishikawa N.K."/>
            <person name="Vargas-Isla R."/>
            <person name="Ushijima S."/>
            <person name="Smith C.A."/>
            <person name="Ahrendt S."/>
            <person name="Andreopoulos W."/>
            <person name="He G."/>
            <person name="Labutti K."/>
            <person name="Lipzen A."/>
            <person name="Ng V."/>
            <person name="Sandor L."/>
            <person name="Barry K."/>
            <person name="Martinez A.T."/>
            <person name="Xiao Y."/>
            <person name="Gibbons J.G."/>
            <person name="Terashima K."/>
            <person name="Hibbett D.S."/>
            <person name="Grigoriev I.V."/>
        </authorList>
    </citation>
    <scope>NUCLEOTIDE SEQUENCE</scope>
    <source>
        <strain evidence="1">TFB9207</strain>
    </source>
</reference>
<keyword evidence="2" id="KW-1185">Reference proteome</keyword>
<comment type="caution">
    <text evidence="1">The sequence shown here is derived from an EMBL/GenBank/DDBJ whole genome shotgun (WGS) entry which is preliminary data.</text>
</comment>
<accession>A0AA38P7U6</accession>
<dbReference type="EMBL" id="MU806212">
    <property type="protein sequence ID" value="KAJ3837952.1"/>
    <property type="molecule type" value="Genomic_DNA"/>
</dbReference>
<gene>
    <name evidence="1" type="ORF">F5878DRAFT_192249</name>
</gene>
<protein>
    <submittedName>
        <fullName evidence="1">Uncharacterized protein</fullName>
    </submittedName>
</protein>
<dbReference type="AlphaFoldDB" id="A0AA38P7U6"/>
<proteinExistence type="predicted"/>
<dbReference type="Proteomes" id="UP001163846">
    <property type="component" value="Unassembled WGS sequence"/>
</dbReference>
<evidence type="ECO:0000313" key="1">
    <source>
        <dbReference type="EMBL" id="KAJ3837952.1"/>
    </source>
</evidence>
<organism evidence="1 2">
    <name type="scientific">Lentinula raphanica</name>
    <dbReference type="NCBI Taxonomy" id="153919"/>
    <lineage>
        <taxon>Eukaryota</taxon>
        <taxon>Fungi</taxon>
        <taxon>Dikarya</taxon>
        <taxon>Basidiomycota</taxon>
        <taxon>Agaricomycotina</taxon>
        <taxon>Agaricomycetes</taxon>
        <taxon>Agaricomycetidae</taxon>
        <taxon>Agaricales</taxon>
        <taxon>Marasmiineae</taxon>
        <taxon>Omphalotaceae</taxon>
        <taxon>Lentinula</taxon>
    </lineage>
</organism>
<name>A0AA38P7U6_9AGAR</name>
<evidence type="ECO:0000313" key="2">
    <source>
        <dbReference type="Proteomes" id="UP001163846"/>
    </source>
</evidence>